<feature type="compositionally biased region" description="Basic and acidic residues" evidence="1">
    <location>
        <begin position="128"/>
        <end position="143"/>
    </location>
</feature>
<feature type="region of interest" description="Disordered" evidence="1">
    <location>
        <begin position="128"/>
        <end position="190"/>
    </location>
</feature>
<protein>
    <submittedName>
        <fullName evidence="2">Uncharacterized protein</fullName>
    </submittedName>
</protein>
<dbReference type="PANTHER" id="PTHR47331:SF5">
    <property type="entry name" value="RIBONUCLEASE H"/>
    <property type="match status" value="1"/>
</dbReference>
<dbReference type="AlphaFoldDB" id="A0A9P0A7H4"/>
<reference evidence="2" key="1">
    <citation type="submission" date="2021-12" db="EMBL/GenBank/DDBJ databases">
        <authorList>
            <person name="King R."/>
        </authorList>
    </citation>
    <scope>NUCLEOTIDE SEQUENCE</scope>
</reference>
<organism evidence="2 3">
    <name type="scientific">Bemisia tabaci</name>
    <name type="common">Sweetpotato whitefly</name>
    <name type="synonym">Aleurodes tabaci</name>
    <dbReference type="NCBI Taxonomy" id="7038"/>
    <lineage>
        <taxon>Eukaryota</taxon>
        <taxon>Metazoa</taxon>
        <taxon>Ecdysozoa</taxon>
        <taxon>Arthropoda</taxon>
        <taxon>Hexapoda</taxon>
        <taxon>Insecta</taxon>
        <taxon>Pterygota</taxon>
        <taxon>Neoptera</taxon>
        <taxon>Paraneoptera</taxon>
        <taxon>Hemiptera</taxon>
        <taxon>Sternorrhyncha</taxon>
        <taxon>Aleyrodoidea</taxon>
        <taxon>Aleyrodidae</taxon>
        <taxon>Aleyrodinae</taxon>
        <taxon>Bemisia</taxon>
    </lineage>
</organism>
<feature type="region of interest" description="Disordered" evidence="1">
    <location>
        <begin position="1"/>
        <end position="22"/>
    </location>
</feature>
<evidence type="ECO:0000313" key="3">
    <source>
        <dbReference type="Proteomes" id="UP001152759"/>
    </source>
</evidence>
<name>A0A9P0A7H4_BEMTA</name>
<accession>A0A9P0A7H4</accession>
<feature type="compositionally biased region" description="Basic and acidic residues" evidence="1">
    <location>
        <begin position="179"/>
        <end position="188"/>
    </location>
</feature>
<keyword evidence="3" id="KW-1185">Reference proteome</keyword>
<dbReference type="Proteomes" id="UP001152759">
    <property type="component" value="Chromosome 2"/>
</dbReference>
<sequence length="275" mass="30977">MSSNEDEAAASRAEHNRAAQQLKTKRNLLVEQVRATRDAFRLLTDETVEHHRARCDKLKILQARFEEFQDQAIEMNSLLCSNNQIELSQAQADFDRIHNEAAARLEDYRGADSTYPKLEELMEFLEKERRGSEDTLSNRKETRTLVTSQPKNAGGKPWKSKPSGETVLTATSTPEDEPDKSSSSHQKDPQCPLCLTTHRLRLCPTFQAKSAADRRSYIEASNRCFNCLGLHKVSQCSNTGTCSECGRKHNTMLHEENPPTKKALTASLVHPHNAS</sequence>
<evidence type="ECO:0000256" key="1">
    <source>
        <dbReference type="SAM" id="MobiDB-lite"/>
    </source>
</evidence>
<evidence type="ECO:0000313" key="2">
    <source>
        <dbReference type="EMBL" id="CAH0385816.1"/>
    </source>
</evidence>
<gene>
    <name evidence="2" type="ORF">BEMITA_LOCUS5003</name>
</gene>
<dbReference type="EMBL" id="OU963863">
    <property type="protein sequence ID" value="CAH0385816.1"/>
    <property type="molecule type" value="Genomic_DNA"/>
</dbReference>
<dbReference type="PANTHER" id="PTHR47331">
    <property type="entry name" value="PHD-TYPE DOMAIN-CONTAINING PROTEIN"/>
    <property type="match status" value="1"/>
</dbReference>
<proteinExistence type="predicted"/>